<evidence type="ECO:0000313" key="6">
    <source>
        <dbReference type="Proteomes" id="UP000199514"/>
    </source>
</evidence>
<gene>
    <name evidence="2" type="primary">bshC</name>
    <name evidence="5" type="ORF">SAMN05421780_11534</name>
</gene>
<dbReference type="PIRSF" id="PIRSF012535">
    <property type="entry name" value="UCP012535"/>
    <property type="match status" value="1"/>
</dbReference>
<protein>
    <recommendedName>
        <fullName evidence="2">Putative cysteine ligase BshC</fullName>
        <ecNumber evidence="2">6.-.-.-</ecNumber>
    </recommendedName>
</protein>
<sequence>MIATSQYTVQHVPLPQTQQFGQLFLDFLAQKEWLAPLHGHYPSVFNFEKQIALKQGFSSDSRNTLTQVLREQYANITVSPEVSNNIEALLQPNTFTITTGHQLNIFTGPLYFIYKIVTVINVSQKLSEQFPQYNFVPVYWAATEDHDAAEINHFNLFGKKYEWTTAQTGAVGRFSTEGLGDLLDTLPERFELFEKAYREHRSLSEATCIFINELFGNQGLVMLDADHAAFKKALRPVMQQDIFEQLTQKQTATAQTLLEANGHKPQIHIREINFFYLDKNVRERIVKDGETYRTLNTDLVWTTAQMAELIENSPEKLSPNVSLRPVYQELILPNLSYTGGAAEVAYWLQLKPVFDALHLPYPILLPRNFVLFITAANAKKISKLELSQDDIWRDEASLKQQYLAEVGAEFSAEIIQKQIQQLFEQLGTQAAQADKTLQDFVKAEAARTEKIVEGIEKRVRKAEEKKHETAINQIISLKQKLFPNGGLQERSENFLNYYANNPLFIKQLLETIDPFRIEFHVLTESI</sequence>
<evidence type="ECO:0000259" key="3">
    <source>
        <dbReference type="Pfam" id="PF10079"/>
    </source>
</evidence>
<dbReference type="RefSeq" id="WP_091516603.1">
    <property type="nucleotide sequence ID" value="NZ_FOLE01000015.1"/>
</dbReference>
<dbReference type="InterPro" id="IPR011199">
    <property type="entry name" value="Bacillithiol_biosynth_BshC"/>
</dbReference>
<dbReference type="HAMAP" id="MF_01867">
    <property type="entry name" value="BshC"/>
    <property type="match status" value="1"/>
</dbReference>
<dbReference type="AlphaFoldDB" id="A0A1I1NIB5"/>
<dbReference type="EMBL" id="FOLE01000015">
    <property type="protein sequence ID" value="SFC97277.1"/>
    <property type="molecule type" value="Genomic_DNA"/>
</dbReference>
<dbReference type="GO" id="GO:0016874">
    <property type="term" value="F:ligase activity"/>
    <property type="evidence" value="ECO:0007669"/>
    <property type="project" value="UniProtKB-UniRule"/>
</dbReference>
<evidence type="ECO:0000256" key="1">
    <source>
        <dbReference type="ARBA" id="ARBA00022598"/>
    </source>
</evidence>
<reference evidence="5 6" key="1">
    <citation type="submission" date="2016-10" db="EMBL/GenBank/DDBJ databases">
        <authorList>
            <person name="de Groot N.N."/>
        </authorList>
    </citation>
    <scope>NUCLEOTIDE SEQUENCE [LARGE SCALE GENOMIC DNA]</scope>
    <source>
        <strain evidence="5 6">DSM 6793</strain>
    </source>
</reference>
<dbReference type="Pfam" id="PF24850">
    <property type="entry name" value="CC_BshC"/>
    <property type="match status" value="1"/>
</dbReference>
<keyword evidence="2" id="KW-0175">Coiled coil</keyword>
<proteinExistence type="inferred from homology"/>
<comment type="similarity">
    <text evidence="2">Belongs to the BshC family.</text>
</comment>
<dbReference type="OrthoDB" id="9765151at2"/>
<dbReference type="STRING" id="927664.SAMN05421780_11534"/>
<dbReference type="Pfam" id="PF10079">
    <property type="entry name" value="Rossmann-like_BshC"/>
    <property type="match status" value="1"/>
</dbReference>
<evidence type="ECO:0000259" key="4">
    <source>
        <dbReference type="Pfam" id="PF24850"/>
    </source>
</evidence>
<dbReference type="InterPro" id="IPR055399">
    <property type="entry name" value="CC_BshC"/>
</dbReference>
<evidence type="ECO:0000256" key="2">
    <source>
        <dbReference type="HAMAP-Rule" id="MF_01867"/>
    </source>
</evidence>
<dbReference type="NCBIfam" id="TIGR03998">
    <property type="entry name" value="thiol_BshC"/>
    <property type="match status" value="1"/>
</dbReference>
<dbReference type="InterPro" id="IPR055398">
    <property type="entry name" value="Rossmann-like_BshC"/>
</dbReference>
<organism evidence="5 6">
    <name type="scientific">Flexibacter flexilis DSM 6793</name>
    <dbReference type="NCBI Taxonomy" id="927664"/>
    <lineage>
        <taxon>Bacteria</taxon>
        <taxon>Pseudomonadati</taxon>
        <taxon>Bacteroidota</taxon>
        <taxon>Cytophagia</taxon>
        <taxon>Cytophagales</taxon>
        <taxon>Flexibacteraceae</taxon>
        <taxon>Flexibacter</taxon>
    </lineage>
</organism>
<accession>A0A1I1NIB5</accession>
<dbReference type="Proteomes" id="UP000199514">
    <property type="component" value="Unassembled WGS sequence"/>
</dbReference>
<evidence type="ECO:0000313" key="5">
    <source>
        <dbReference type="EMBL" id="SFC97277.1"/>
    </source>
</evidence>
<keyword evidence="1 2" id="KW-0436">Ligase</keyword>
<name>A0A1I1NIB5_9BACT</name>
<feature type="domain" description="Bacillithiol biosynthesis BshC N-terminal Rossmann-like" evidence="3">
    <location>
        <begin position="9"/>
        <end position="368"/>
    </location>
</feature>
<keyword evidence="6" id="KW-1185">Reference proteome</keyword>
<dbReference type="EC" id="6.-.-.-" evidence="2"/>
<feature type="domain" description="Bacillithiol biosynthesis BshC C-terminal coiled-coil" evidence="4">
    <location>
        <begin position="371"/>
        <end position="523"/>
    </location>
</feature>
<feature type="coiled-coil region" evidence="2">
    <location>
        <begin position="445"/>
        <end position="480"/>
    </location>
</feature>